<protein>
    <submittedName>
        <fullName evidence="2">Uncharacterized protein</fullName>
    </submittedName>
</protein>
<reference evidence="2" key="1">
    <citation type="submission" date="2020-12" db="EMBL/GenBank/DDBJ databases">
        <title>Genomic characterization of non-nitrogen-fixing Frankia strains.</title>
        <authorList>
            <person name="Carlos-Shanley C."/>
            <person name="Guerra T."/>
            <person name="Hahn D."/>
        </authorList>
    </citation>
    <scope>NUCLEOTIDE SEQUENCE</scope>
    <source>
        <strain evidence="2">CN6</strain>
    </source>
</reference>
<organism evidence="2 3">
    <name type="scientific">Frankia nepalensis</name>
    <dbReference type="NCBI Taxonomy" id="1836974"/>
    <lineage>
        <taxon>Bacteria</taxon>
        <taxon>Bacillati</taxon>
        <taxon>Actinomycetota</taxon>
        <taxon>Actinomycetes</taxon>
        <taxon>Frankiales</taxon>
        <taxon>Frankiaceae</taxon>
        <taxon>Frankia</taxon>
    </lineage>
</organism>
<dbReference type="EMBL" id="JAEACQ010000229">
    <property type="protein sequence ID" value="MBL7629460.1"/>
    <property type="molecule type" value="Genomic_DNA"/>
</dbReference>
<dbReference type="RefSeq" id="WP_203000922.1">
    <property type="nucleotide sequence ID" value="NZ_JADWYU010000122.1"/>
</dbReference>
<evidence type="ECO:0000256" key="1">
    <source>
        <dbReference type="SAM" id="MobiDB-lite"/>
    </source>
</evidence>
<accession>A0A937URP9</accession>
<feature type="compositionally biased region" description="Low complexity" evidence="1">
    <location>
        <begin position="1"/>
        <end position="57"/>
    </location>
</feature>
<evidence type="ECO:0000313" key="2">
    <source>
        <dbReference type="EMBL" id="MBL7629460.1"/>
    </source>
</evidence>
<sequence length="206" mass="20051">MAAVTVGAAGCGGDASTPDPPATGTAAAANDATSRPQLLSSSTALPAPPAGSAGDGPTLDCGTAIDTVATPPDEYTVLSGAVAVRTGGGTLQAERDPTVPADSPEAYFAKTGLLVRIGVASTLRLLDAEGQAVASWGRVAMPSTTIHIPACPARPSDGGKGDWLAFAGGYSVASPRCLTVVVTAPGGTDQAFATIPVGAPCPNQPA</sequence>
<comment type="caution">
    <text evidence="2">The sequence shown here is derived from an EMBL/GenBank/DDBJ whole genome shotgun (WGS) entry which is preliminary data.</text>
</comment>
<dbReference type="Proteomes" id="UP000604475">
    <property type="component" value="Unassembled WGS sequence"/>
</dbReference>
<evidence type="ECO:0000313" key="3">
    <source>
        <dbReference type="Proteomes" id="UP000604475"/>
    </source>
</evidence>
<name>A0A937URP9_9ACTN</name>
<gene>
    <name evidence="2" type="ORF">I7412_20270</name>
</gene>
<keyword evidence="3" id="KW-1185">Reference proteome</keyword>
<proteinExistence type="predicted"/>
<dbReference type="AlphaFoldDB" id="A0A937URP9"/>
<feature type="region of interest" description="Disordered" evidence="1">
    <location>
        <begin position="1"/>
        <end position="66"/>
    </location>
</feature>